<name>A0A1G6JH55_9ACTN</name>
<dbReference type="Pfam" id="PF08447">
    <property type="entry name" value="PAS_3"/>
    <property type="match status" value="1"/>
</dbReference>
<dbReference type="InterPro" id="IPR013655">
    <property type="entry name" value="PAS_fold_3"/>
</dbReference>
<proteinExistence type="predicted"/>
<organism evidence="3 4">
    <name type="scientific">Geodermatophilus telluris</name>
    <dbReference type="NCBI Taxonomy" id="1190417"/>
    <lineage>
        <taxon>Bacteria</taxon>
        <taxon>Bacillati</taxon>
        <taxon>Actinomycetota</taxon>
        <taxon>Actinomycetes</taxon>
        <taxon>Geodermatophilales</taxon>
        <taxon>Geodermatophilaceae</taxon>
        <taxon>Geodermatophilus</taxon>
    </lineage>
</organism>
<dbReference type="SUPFAM" id="SSF55785">
    <property type="entry name" value="PYP-like sensor domain (PAS domain)"/>
    <property type="match status" value="1"/>
</dbReference>
<dbReference type="EMBL" id="FMZF01000001">
    <property type="protein sequence ID" value="SDC18084.1"/>
    <property type="molecule type" value="Genomic_DNA"/>
</dbReference>
<dbReference type="NCBIfam" id="TIGR00229">
    <property type="entry name" value="sensory_box"/>
    <property type="match status" value="1"/>
</dbReference>
<dbReference type="AlphaFoldDB" id="A0A1G6JH55"/>
<dbReference type="STRING" id="1190417.SAMN05660690_0827"/>
<dbReference type="PROSITE" id="PS50112">
    <property type="entry name" value="PAS"/>
    <property type="match status" value="1"/>
</dbReference>
<dbReference type="CDD" id="cd00130">
    <property type="entry name" value="PAS"/>
    <property type="match status" value="1"/>
</dbReference>
<dbReference type="Proteomes" id="UP000199416">
    <property type="component" value="Unassembled WGS sequence"/>
</dbReference>
<dbReference type="InterPro" id="IPR000014">
    <property type="entry name" value="PAS"/>
</dbReference>
<feature type="region of interest" description="Disordered" evidence="1">
    <location>
        <begin position="1"/>
        <end position="24"/>
    </location>
</feature>
<evidence type="ECO:0000313" key="4">
    <source>
        <dbReference type="Proteomes" id="UP000199416"/>
    </source>
</evidence>
<dbReference type="Gene3D" id="3.30.450.20">
    <property type="entry name" value="PAS domain"/>
    <property type="match status" value="1"/>
</dbReference>
<feature type="domain" description="PAS" evidence="2">
    <location>
        <begin position="38"/>
        <end position="89"/>
    </location>
</feature>
<feature type="compositionally biased region" description="Basic and acidic residues" evidence="1">
    <location>
        <begin position="10"/>
        <end position="24"/>
    </location>
</feature>
<sequence length="192" mass="21719">MLDTTPRTTARRDTRPPVRPTGEERTFSAEELIVSKTDPRGVITYANDVFLRVGAYTLDEVIGQPHNLIRHPDMPRAVFELLWDTLAARQELFAYIVNLAADGAHYWVLAHVTPSYGADGSVVGYHSNRRRPSRRALDRVRPLYEQLLAEERRHPNARAAVTASSALLEQLVARQAASYEDLVWTIVTEEEN</sequence>
<accession>A0A1G6JH55</accession>
<evidence type="ECO:0000313" key="3">
    <source>
        <dbReference type="EMBL" id="SDC18084.1"/>
    </source>
</evidence>
<keyword evidence="4" id="KW-1185">Reference proteome</keyword>
<reference evidence="4" key="1">
    <citation type="submission" date="2016-10" db="EMBL/GenBank/DDBJ databases">
        <authorList>
            <person name="Varghese N."/>
            <person name="Submissions S."/>
        </authorList>
    </citation>
    <scope>NUCLEOTIDE SEQUENCE [LARGE SCALE GENOMIC DNA]</scope>
    <source>
        <strain evidence="4">DSM 45421</strain>
    </source>
</reference>
<protein>
    <submittedName>
        <fullName evidence="3">PAS domain S-box-containing protein</fullName>
    </submittedName>
</protein>
<gene>
    <name evidence="3" type="ORF">SAMN05660690_0827</name>
</gene>
<evidence type="ECO:0000256" key="1">
    <source>
        <dbReference type="SAM" id="MobiDB-lite"/>
    </source>
</evidence>
<dbReference type="InterPro" id="IPR035965">
    <property type="entry name" value="PAS-like_dom_sf"/>
</dbReference>
<evidence type="ECO:0000259" key="2">
    <source>
        <dbReference type="PROSITE" id="PS50112"/>
    </source>
</evidence>
<dbReference type="RefSeq" id="WP_217637025.1">
    <property type="nucleotide sequence ID" value="NZ_FMZF01000001.1"/>
</dbReference>